<sequence>MLGKLLKYEFKATGRLVLPLYGALLVFALINKIFLETEIGFGRASGTIGNIASLITMFVYGCIMAAVFIVTFFIVLQRYYKNLLGDEGYLMNTLPVPVSKNICSKLIVGIVWNILSVIVAVISIVILAYYPGMIGNAFEFMGEVWRVGISEFGFRIPLVIFEIIVLGILSCASSTLLLYSSMSIGHLANKRKILCSFGAFIGISMITSFATSVFNTSLISYNYGFEFMEFQWILLKVAANLIITSAIYFVISSYIMKNKLNLE</sequence>
<feature type="transmembrane region" description="Helical" evidence="1">
    <location>
        <begin position="12"/>
        <end position="31"/>
    </location>
</feature>
<evidence type="ECO:0000313" key="2">
    <source>
        <dbReference type="EMBL" id="OBY09401.1"/>
    </source>
</evidence>
<reference evidence="2 3" key="1">
    <citation type="submission" date="2016-06" db="EMBL/GenBank/DDBJ databases">
        <authorList>
            <person name="Kjaerup R.B."/>
            <person name="Dalgaard T.S."/>
            <person name="Juul-Madsen H.R."/>
        </authorList>
    </citation>
    <scope>NUCLEOTIDE SEQUENCE [LARGE SCALE GENOMIC DNA]</scope>
    <source>
        <strain evidence="2 3">373-A1</strain>
    </source>
</reference>
<gene>
    <name evidence="2" type="ORF">CP373A1_15855</name>
</gene>
<feature type="transmembrane region" description="Helical" evidence="1">
    <location>
        <begin position="230"/>
        <end position="251"/>
    </location>
</feature>
<dbReference type="eggNOG" id="COG1131">
    <property type="taxonomic scope" value="Bacteria"/>
</dbReference>
<feature type="transmembrane region" description="Helical" evidence="1">
    <location>
        <begin position="110"/>
        <end position="132"/>
    </location>
</feature>
<name>A0A174H545_9CLOT</name>
<dbReference type="Proteomes" id="UP000092714">
    <property type="component" value="Unassembled WGS sequence"/>
</dbReference>
<comment type="caution">
    <text evidence="2">The sequence shown here is derived from an EMBL/GenBank/DDBJ whole genome shotgun (WGS) entry which is preliminary data.</text>
</comment>
<feature type="transmembrane region" description="Helical" evidence="1">
    <location>
        <begin position="191"/>
        <end position="210"/>
    </location>
</feature>
<dbReference type="EMBL" id="MAPZ01000033">
    <property type="protein sequence ID" value="OBY09401.1"/>
    <property type="molecule type" value="Genomic_DNA"/>
</dbReference>
<keyword evidence="1" id="KW-0472">Membrane</keyword>
<keyword evidence="3" id="KW-1185">Reference proteome</keyword>
<keyword evidence="1" id="KW-0812">Transmembrane</keyword>
<dbReference type="AlphaFoldDB" id="A0A174H545"/>
<dbReference type="GeneID" id="42776134"/>
<evidence type="ECO:0000256" key="1">
    <source>
        <dbReference type="SAM" id="Phobius"/>
    </source>
</evidence>
<proteinExistence type="predicted"/>
<dbReference type="RefSeq" id="WP_027098308.1">
    <property type="nucleotide sequence ID" value="NZ_CYZW01000011.1"/>
</dbReference>
<feature type="transmembrane region" description="Helical" evidence="1">
    <location>
        <begin position="51"/>
        <end position="76"/>
    </location>
</feature>
<organism evidence="2 3">
    <name type="scientific">Clostridium paraputrificum</name>
    <dbReference type="NCBI Taxonomy" id="29363"/>
    <lineage>
        <taxon>Bacteria</taxon>
        <taxon>Bacillati</taxon>
        <taxon>Bacillota</taxon>
        <taxon>Clostridia</taxon>
        <taxon>Eubacteriales</taxon>
        <taxon>Clostridiaceae</taxon>
        <taxon>Clostridium</taxon>
    </lineage>
</organism>
<protein>
    <submittedName>
        <fullName evidence="2">Uncharacterized protein</fullName>
    </submittedName>
</protein>
<feature type="transmembrane region" description="Helical" evidence="1">
    <location>
        <begin position="152"/>
        <end position="179"/>
    </location>
</feature>
<evidence type="ECO:0000313" key="3">
    <source>
        <dbReference type="Proteomes" id="UP000092714"/>
    </source>
</evidence>
<accession>A0A174H545</accession>
<keyword evidence="1" id="KW-1133">Transmembrane helix</keyword>
<dbReference type="OrthoDB" id="9816138at2"/>